<protein>
    <submittedName>
        <fullName evidence="1">Uncharacterized protein</fullName>
    </submittedName>
</protein>
<reference evidence="1" key="2">
    <citation type="submission" date="2020-11" db="EMBL/GenBank/DDBJ databases">
        <authorList>
            <person name="McCartney M.A."/>
            <person name="Auch B."/>
            <person name="Kono T."/>
            <person name="Mallez S."/>
            <person name="Becker A."/>
            <person name="Gohl D.M."/>
            <person name="Silverstein K.A.T."/>
            <person name="Koren S."/>
            <person name="Bechman K.B."/>
            <person name="Herman A."/>
            <person name="Abrahante J.E."/>
            <person name="Garbe J."/>
        </authorList>
    </citation>
    <scope>NUCLEOTIDE SEQUENCE</scope>
    <source>
        <strain evidence="1">Duluth1</strain>
        <tissue evidence="1">Whole animal</tissue>
    </source>
</reference>
<evidence type="ECO:0000313" key="2">
    <source>
        <dbReference type="Proteomes" id="UP000828390"/>
    </source>
</evidence>
<dbReference type="Proteomes" id="UP000828390">
    <property type="component" value="Unassembled WGS sequence"/>
</dbReference>
<proteinExistence type="predicted"/>
<accession>A0A9D4L2I6</accession>
<comment type="caution">
    <text evidence="1">The sequence shown here is derived from an EMBL/GenBank/DDBJ whole genome shotgun (WGS) entry which is preliminary data.</text>
</comment>
<sequence>MQLPSIAKILGDARALIWRTITRQCSLRKVYKYRIAGLTDYLRDVIECYPKAIHQRVATVSDVRYRSIFANVIPAVRRFL</sequence>
<reference evidence="1" key="1">
    <citation type="journal article" date="2019" name="bioRxiv">
        <title>The Genome of the Zebra Mussel, Dreissena polymorpha: A Resource for Invasive Species Research.</title>
        <authorList>
            <person name="McCartney M.A."/>
            <person name="Auch B."/>
            <person name="Kono T."/>
            <person name="Mallez S."/>
            <person name="Zhang Y."/>
            <person name="Obille A."/>
            <person name="Becker A."/>
            <person name="Abrahante J.E."/>
            <person name="Garbe J."/>
            <person name="Badalamenti J.P."/>
            <person name="Herman A."/>
            <person name="Mangelson H."/>
            <person name="Liachko I."/>
            <person name="Sullivan S."/>
            <person name="Sone E.D."/>
            <person name="Koren S."/>
            <person name="Silverstein K.A.T."/>
            <person name="Beckman K.B."/>
            <person name="Gohl D.M."/>
        </authorList>
    </citation>
    <scope>NUCLEOTIDE SEQUENCE</scope>
    <source>
        <strain evidence="1">Duluth1</strain>
        <tissue evidence="1">Whole animal</tissue>
    </source>
</reference>
<keyword evidence="2" id="KW-1185">Reference proteome</keyword>
<evidence type="ECO:0000313" key="1">
    <source>
        <dbReference type="EMBL" id="KAH3850715.1"/>
    </source>
</evidence>
<name>A0A9D4L2I6_DREPO</name>
<dbReference type="EMBL" id="JAIWYP010000003">
    <property type="protein sequence ID" value="KAH3850715.1"/>
    <property type="molecule type" value="Genomic_DNA"/>
</dbReference>
<organism evidence="1 2">
    <name type="scientific">Dreissena polymorpha</name>
    <name type="common">Zebra mussel</name>
    <name type="synonym">Mytilus polymorpha</name>
    <dbReference type="NCBI Taxonomy" id="45954"/>
    <lineage>
        <taxon>Eukaryota</taxon>
        <taxon>Metazoa</taxon>
        <taxon>Spiralia</taxon>
        <taxon>Lophotrochozoa</taxon>
        <taxon>Mollusca</taxon>
        <taxon>Bivalvia</taxon>
        <taxon>Autobranchia</taxon>
        <taxon>Heteroconchia</taxon>
        <taxon>Euheterodonta</taxon>
        <taxon>Imparidentia</taxon>
        <taxon>Neoheterodontei</taxon>
        <taxon>Myida</taxon>
        <taxon>Dreissenoidea</taxon>
        <taxon>Dreissenidae</taxon>
        <taxon>Dreissena</taxon>
    </lineage>
</organism>
<gene>
    <name evidence="1" type="ORF">DPMN_093188</name>
</gene>
<dbReference type="AlphaFoldDB" id="A0A9D4L2I6"/>